<dbReference type="InterPro" id="IPR036890">
    <property type="entry name" value="HATPase_C_sf"/>
</dbReference>
<dbReference type="OrthoDB" id="10263226at2759"/>
<dbReference type="InterPro" id="IPR014721">
    <property type="entry name" value="Ribsml_uS5_D2-typ_fold_subgr"/>
</dbReference>
<feature type="region of interest" description="Disordered" evidence="3">
    <location>
        <begin position="697"/>
        <end position="726"/>
    </location>
</feature>
<comment type="similarity">
    <text evidence="1">Belongs to the DNA mismatch repair MutL/HexB family.</text>
</comment>
<dbReference type="CDD" id="cd00782">
    <property type="entry name" value="MutL_Trans"/>
    <property type="match status" value="1"/>
</dbReference>
<evidence type="ECO:0000259" key="4">
    <source>
        <dbReference type="SMART" id="SM01340"/>
    </source>
</evidence>
<proteinExistence type="inferred from homology"/>
<dbReference type="SUPFAM" id="SSF55874">
    <property type="entry name" value="ATPase domain of HSP90 chaperone/DNA topoisomerase II/histidine kinase"/>
    <property type="match status" value="1"/>
</dbReference>
<organism evidence="5 6">
    <name type="scientific">Circinella minor</name>
    <dbReference type="NCBI Taxonomy" id="1195481"/>
    <lineage>
        <taxon>Eukaryota</taxon>
        <taxon>Fungi</taxon>
        <taxon>Fungi incertae sedis</taxon>
        <taxon>Mucoromycota</taxon>
        <taxon>Mucoromycotina</taxon>
        <taxon>Mucoromycetes</taxon>
        <taxon>Mucorales</taxon>
        <taxon>Lichtheimiaceae</taxon>
        <taxon>Circinella</taxon>
    </lineage>
</organism>
<keyword evidence="6" id="KW-1185">Reference proteome</keyword>
<feature type="compositionally biased region" description="Low complexity" evidence="3">
    <location>
        <begin position="617"/>
        <end position="628"/>
    </location>
</feature>
<dbReference type="AlphaFoldDB" id="A0A8H7SER2"/>
<dbReference type="InterPro" id="IPR020568">
    <property type="entry name" value="Ribosomal_Su5_D2-typ_SF"/>
</dbReference>
<name>A0A8H7SER2_9FUNG</name>
<feature type="region of interest" description="Disordered" evidence="3">
    <location>
        <begin position="485"/>
        <end position="577"/>
    </location>
</feature>
<evidence type="ECO:0000256" key="2">
    <source>
        <dbReference type="ARBA" id="ARBA00022763"/>
    </source>
</evidence>
<dbReference type="Pfam" id="PF01119">
    <property type="entry name" value="DNA_mis_repair"/>
    <property type="match status" value="1"/>
</dbReference>
<feature type="compositionally biased region" description="Basic and acidic residues" evidence="3">
    <location>
        <begin position="358"/>
        <end position="377"/>
    </location>
</feature>
<dbReference type="SMART" id="SM01340">
    <property type="entry name" value="DNA_mis_repair"/>
    <property type="match status" value="1"/>
</dbReference>
<dbReference type="EMBL" id="JAEPRB010000014">
    <property type="protein sequence ID" value="KAG2226723.1"/>
    <property type="molecule type" value="Genomic_DNA"/>
</dbReference>
<reference evidence="5 6" key="1">
    <citation type="submission" date="2020-12" db="EMBL/GenBank/DDBJ databases">
        <title>Metabolic potential, ecology and presence of endohyphal bacteria is reflected in genomic diversity of Mucoromycotina.</title>
        <authorList>
            <person name="Muszewska A."/>
            <person name="Okrasinska A."/>
            <person name="Steczkiewicz K."/>
            <person name="Drgas O."/>
            <person name="Orlowska M."/>
            <person name="Perlinska-Lenart U."/>
            <person name="Aleksandrzak-Piekarczyk T."/>
            <person name="Szatraj K."/>
            <person name="Zielenkiewicz U."/>
            <person name="Pilsyk S."/>
            <person name="Malc E."/>
            <person name="Mieczkowski P."/>
            <person name="Kruszewska J.S."/>
            <person name="Biernat P."/>
            <person name="Pawlowska J."/>
        </authorList>
    </citation>
    <scope>NUCLEOTIDE SEQUENCE [LARGE SCALE GENOMIC DNA]</scope>
    <source>
        <strain evidence="5 6">CBS 142.35</strain>
    </source>
</reference>
<protein>
    <recommendedName>
        <fullName evidence="4">DNA mismatch repair protein S5 domain-containing protein</fullName>
    </recommendedName>
</protein>
<keyword evidence="2" id="KW-0227">DNA damage</keyword>
<feature type="compositionally biased region" description="Polar residues" evidence="3">
    <location>
        <begin position="564"/>
        <end position="577"/>
    </location>
</feature>
<dbReference type="GO" id="GO:0005524">
    <property type="term" value="F:ATP binding"/>
    <property type="evidence" value="ECO:0007669"/>
    <property type="project" value="InterPro"/>
</dbReference>
<sequence>MIGEALNSICTLSEKFQITTKTRNETLAKQYEFDYLGKQISEKPIGSIAHTGTIISAYKPFFNIPVRRQMEQKSFSFKRIQDLLTKYSLVYPMVRFALTSVGPSRGTKKWIQPSTSGVMNAIVAAYGSQLSNMLEHRFITTSDNQLSIECVLAKPNAGNIYILYKYPDIVYRGERIHVYINKRPVNYSKCDLKELVSLARKRFNDDVPPRKIPFIYISIQLQGDQLDVNIEPNKMAVMLHHKQDVLDLFEKLINQIYGSPMERLFGAVQQEDQIDCQRLDGKSAPFSSPNKLDNSPGRRIIPHKEHHEVTYHNTTDELENNANLLRLDSEEEEMLDMSSILSTTTTNMDIDIPDYSGRREEQQRTELSHQANKEKKQLFPAFNDDGTITGNDSNVWKFSMCSQETASSSSSSGNDQLVPSDDDDDLIISKEAPVSTLTGWLEKPRQHSHVQESTATNVSEITLPQPLQHDEQSFNRVFASSSSSLSTSTSTSIKSPPNNTIVTPPSTTPSPKQRSSVSLSSSNTDTQPFVDPVTRLSSNNSAQRENTSSPAIGSSSRSLPVSSPAKQTINSLTSKQSMRNLSPDTLLPIAEESLWQIDANYLDNQQEPTPMVMDSPKQQQQQQKKQTQIPPTNRKRTSPSLSPVPNDNRDLFDMFRMQSSKAQSVNTSSATLSPVKYSKADKGKNVVRLPIDVQDHPITTTSISPPDPLIRAQDQRHPQSLSPNNTTITTTTAAAATSTAANIIPRKRKRNTLFSDQHKKSSALFNTLNLEMPVKVNSSTLSTNYALQYQRLSRYHRTRLDHYQPGETTKSNDNIVVCQFPLLDRNMSGNSESLVVYTKQYHGVNVKEIGILDLDRMKFAGSLDLLLKRYELVCKTQLRHPIHIELSKEDPYFKIIQSLKSHESMLCDDDGQDHLYKVVTDRCIVTNGFECRWRMLDCNTMLLQIVSIHDLDGKENYDISDFRELLSIIQQTKGSDDDKDDLSKYRPTRLIDYFGRLSMDPENLPLVQGKKVLSDDYINGDDNHFLDWMEVNENGETYTVGVSDLLEEQRSI</sequence>
<feature type="region of interest" description="Disordered" evidence="3">
    <location>
        <begin position="606"/>
        <end position="646"/>
    </location>
</feature>
<comment type="caution">
    <text evidence="5">The sequence shown here is derived from an EMBL/GenBank/DDBJ whole genome shotgun (WGS) entry which is preliminary data.</text>
</comment>
<evidence type="ECO:0000313" key="5">
    <source>
        <dbReference type="EMBL" id="KAG2226723.1"/>
    </source>
</evidence>
<dbReference type="GO" id="GO:0030983">
    <property type="term" value="F:mismatched DNA binding"/>
    <property type="evidence" value="ECO:0007669"/>
    <property type="project" value="InterPro"/>
</dbReference>
<dbReference type="GO" id="GO:0140664">
    <property type="term" value="F:ATP-dependent DNA damage sensor activity"/>
    <property type="evidence" value="ECO:0007669"/>
    <property type="project" value="InterPro"/>
</dbReference>
<feature type="non-terminal residue" evidence="5">
    <location>
        <position position="1"/>
    </location>
</feature>
<feature type="region of interest" description="Disordered" evidence="3">
    <location>
        <begin position="405"/>
        <end position="426"/>
    </location>
</feature>
<dbReference type="Gene3D" id="3.30.230.10">
    <property type="match status" value="1"/>
</dbReference>
<dbReference type="Proteomes" id="UP000646827">
    <property type="component" value="Unassembled WGS sequence"/>
</dbReference>
<evidence type="ECO:0000313" key="6">
    <source>
        <dbReference type="Proteomes" id="UP000646827"/>
    </source>
</evidence>
<evidence type="ECO:0000256" key="1">
    <source>
        <dbReference type="ARBA" id="ARBA00006082"/>
    </source>
</evidence>
<dbReference type="PANTHER" id="PTHR10073:SF12">
    <property type="entry name" value="DNA MISMATCH REPAIR PROTEIN MLH1"/>
    <property type="match status" value="1"/>
</dbReference>
<feature type="compositionally biased region" description="Low complexity" evidence="3">
    <location>
        <begin position="485"/>
        <end position="522"/>
    </location>
</feature>
<dbReference type="Gene3D" id="3.30.565.10">
    <property type="entry name" value="Histidine kinase-like ATPase, C-terminal domain"/>
    <property type="match status" value="1"/>
</dbReference>
<gene>
    <name evidence="5" type="ORF">INT45_001070</name>
</gene>
<dbReference type="GO" id="GO:0006298">
    <property type="term" value="P:mismatch repair"/>
    <property type="evidence" value="ECO:0007669"/>
    <property type="project" value="InterPro"/>
</dbReference>
<feature type="compositionally biased region" description="Polar residues" evidence="3">
    <location>
        <begin position="535"/>
        <end position="553"/>
    </location>
</feature>
<feature type="compositionally biased region" description="Low complexity" evidence="3">
    <location>
        <begin position="554"/>
        <end position="563"/>
    </location>
</feature>
<dbReference type="SUPFAM" id="SSF54211">
    <property type="entry name" value="Ribosomal protein S5 domain 2-like"/>
    <property type="match status" value="1"/>
</dbReference>
<dbReference type="InterPro" id="IPR013507">
    <property type="entry name" value="DNA_mismatch_S5_2-like"/>
</dbReference>
<feature type="region of interest" description="Disordered" evidence="3">
    <location>
        <begin position="358"/>
        <end position="386"/>
    </location>
</feature>
<dbReference type="GO" id="GO:0032300">
    <property type="term" value="C:mismatch repair complex"/>
    <property type="evidence" value="ECO:0007669"/>
    <property type="project" value="InterPro"/>
</dbReference>
<dbReference type="PANTHER" id="PTHR10073">
    <property type="entry name" value="DNA MISMATCH REPAIR PROTEIN MLH, PMS, MUTL"/>
    <property type="match status" value="1"/>
</dbReference>
<accession>A0A8H7SER2</accession>
<dbReference type="InterPro" id="IPR038973">
    <property type="entry name" value="MutL/Mlh/Pms-like"/>
</dbReference>
<evidence type="ECO:0000256" key="3">
    <source>
        <dbReference type="SAM" id="MobiDB-lite"/>
    </source>
</evidence>
<feature type="domain" description="DNA mismatch repair protein S5" evidence="4">
    <location>
        <begin position="122"/>
        <end position="258"/>
    </location>
</feature>
<dbReference type="GO" id="GO:0016887">
    <property type="term" value="F:ATP hydrolysis activity"/>
    <property type="evidence" value="ECO:0007669"/>
    <property type="project" value="InterPro"/>
</dbReference>